<evidence type="ECO:0000313" key="2">
    <source>
        <dbReference type="Proteomes" id="UP000198542"/>
    </source>
</evidence>
<accession>A0A1H4SE35</accession>
<organism evidence="1 2">
    <name type="scientific">Pseudomonas jessenii</name>
    <dbReference type="NCBI Taxonomy" id="77298"/>
    <lineage>
        <taxon>Bacteria</taxon>
        <taxon>Pseudomonadati</taxon>
        <taxon>Pseudomonadota</taxon>
        <taxon>Gammaproteobacteria</taxon>
        <taxon>Pseudomonadales</taxon>
        <taxon>Pseudomonadaceae</taxon>
        <taxon>Pseudomonas</taxon>
    </lineage>
</organism>
<protein>
    <submittedName>
        <fullName evidence="1">Uncharacterized protein</fullName>
    </submittedName>
</protein>
<dbReference type="EMBL" id="FNTC01000002">
    <property type="protein sequence ID" value="SEC42294.1"/>
    <property type="molecule type" value="Genomic_DNA"/>
</dbReference>
<keyword evidence="2" id="KW-1185">Reference proteome</keyword>
<reference evidence="2" key="1">
    <citation type="submission" date="2016-10" db="EMBL/GenBank/DDBJ databases">
        <authorList>
            <person name="Varghese N."/>
            <person name="Submissions S."/>
        </authorList>
    </citation>
    <scope>NUCLEOTIDE SEQUENCE [LARGE SCALE GENOMIC DNA]</scope>
    <source>
        <strain evidence="2">BS3660</strain>
    </source>
</reference>
<gene>
    <name evidence="1" type="ORF">SAMN04490187_4311</name>
</gene>
<sequence length="56" mass="6254">MSVCALLKPMCSDGDENPEMSYRHASSSSGTKFSYVASGNRDYDGVNRRCFPPFKR</sequence>
<evidence type="ECO:0000313" key="1">
    <source>
        <dbReference type="EMBL" id="SEC42294.1"/>
    </source>
</evidence>
<dbReference type="AlphaFoldDB" id="A0A1H4SE35"/>
<dbReference type="Proteomes" id="UP000198542">
    <property type="component" value="Unassembled WGS sequence"/>
</dbReference>
<proteinExistence type="predicted"/>
<name>A0A1H4SE35_PSEJE</name>